<name>A0A366M756_9ACTN</name>
<sequence length="223" mass="24372">MTGLADLAARARALADGGRRAVLGITGAPGAGKSTLAEHLLRELRRTAGPEWVAHVPMDGFHLADTELDRLGRRDRKGAPDTFDAAGYAALLRRLDEERDDVVYAPAFERDLEQPIAGSIPVPRAARLVITEGNYLLHDEGDWAGVRPLLAEVWYCDLDPGERLRRLVARHVRFGKAPDAAMAWATGTDQRNADLIAATRHRADLLIPDAIIRALTRLAPPFP</sequence>
<dbReference type="Gene3D" id="3.40.50.300">
    <property type="entry name" value="P-loop containing nucleotide triphosphate hydrolases"/>
    <property type="match status" value="2"/>
</dbReference>
<dbReference type="OrthoDB" id="3192509at2"/>
<keyword evidence="1" id="KW-0808">Transferase</keyword>
<proteinExistence type="predicted"/>
<organism evidence="1 2">
    <name type="scientific">Spongiactinospora rosea</name>
    <dbReference type="NCBI Taxonomy" id="2248750"/>
    <lineage>
        <taxon>Bacteria</taxon>
        <taxon>Bacillati</taxon>
        <taxon>Actinomycetota</taxon>
        <taxon>Actinomycetes</taxon>
        <taxon>Streptosporangiales</taxon>
        <taxon>Streptosporangiaceae</taxon>
        <taxon>Spongiactinospora</taxon>
    </lineage>
</organism>
<dbReference type="Proteomes" id="UP000253303">
    <property type="component" value="Unassembled WGS sequence"/>
</dbReference>
<dbReference type="PANTHER" id="PTHR10285">
    <property type="entry name" value="URIDINE KINASE"/>
    <property type="match status" value="1"/>
</dbReference>
<dbReference type="Pfam" id="PF03308">
    <property type="entry name" value="MeaB"/>
    <property type="match status" value="1"/>
</dbReference>
<gene>
    <name evidence="1" type="ORF">DP939_00785</name>
</gene>
<keyword evidence="2" id="KW-1185">Reference proteome</keyword>
<comment type="caution">
    <text evidence="1">The sequence shown here is derived from an EMBL/GenBank/DDBJ whole genome shotgun (WGS) entry which is preliminary data.</text>
</comment>
<dbReference type="RefSeq" id="WP_113977615.1">
    <property type="nucleotide sequence ID" value="NZ_QMEY01000001.1"/>
</dbReference>
<dbReference type="GO" id="GO:0016301">
    <property type="term" value="F:kinase activity"/>
    <property type="evidence" value="ECO:0007669"/>
    <property type="project" value="UniProtKB-KW"/>
</dbReference>
<dbReference type="SUPFAM" id="SSF52540">
    <property type="entry name" value="P-loop containing nucleoside triphosphate hydrolases"/>
    <property type="match status" value="1"/>
</dbReference>
<reference evidence="1 2" key="1">
    <citation type="submission" date="2018-06" db="EMBL/GenBank/DDBJ databases">
        <title>Sphaerisporangium craniellae sp. nov., isolated from a marine sponge in the South China Sea.</title>
        <authorList>
            <person name="Li L."/>
        </authorList>
    </citation>
    <scope>NUCLEOTIDE SEQUENCE [LARGE SCALE GENOMIC DNA]</scope>
    <source>
        <strain evidence="1 2">LHW63015</strain>
    </source>
</reference>
<evidence type="ECO:0000313" key="2">
    <source>
        <dbReference type="Proteomes" id="UP000253303"/>
    </source>
</evidence>
<accession>A0A366M756</accession>
<dbReference type="InterPro" id="IPR027417">
    <property type="entry name" value="P-loop_NTPase"/>
</dbReference>
<evidence type="ECO:0000313" key="1">
    <source>
        <dbReference type="EMBL" id="RBQ21292.1"/>
    </source>
</evidence>
<dbReference type="EMBL" id="QMEY01000001">
    <property type="protein sequence ID" value="RBQ21292.1"/>
    <property type="molecule type" value="Genomic_DNA"/>
</dbReference>
<dbReference type="AlphaFoldDB" id="A0A366M756"/>
<protein>
    <submittedName>
        <fullName evidence="1">Nucleoside/nucleotide kinase family protein</fullName>
    </submittedName>
</protein>
<dbReference type="NCBIfam" id="NF006743">
    <property type="entry name" value="PRK09270.1-2"/>
    <property type="match status" value="1"/>
</dbReference>
<keyword evidence="1" id="KW-0418">Kinase</keyword>